<protein>
    <recommendedName>
        <fullName evidence="1">N-acetyltransferase domain-containing protein</fullName>
    </recommendedName>
</protein>
<dbReference type="PROSITE" id="PS51186">
    <property type="entry name" value="GNAT"/>
    <property type="match status" value="1"/>
</dbReference>
<dbReference type="AlphaFoldDB" id="A0A0F9QI06"/>
<sequence length="179" mass="20613">MHREFESERLLIRPTLEVDAELIYQLMNTPKFIKYVGDREINSIEDAEKYIQVKMLPQLNTLGYSSYSIITRVEGLKVGTCALYNRDGVDGIDIGFGLLPQYEGLGYAYESAHRLLDAAFDEFEIEEIRAITSKENISSQRLLEKLGLEMIGTTKLPNENHELLLYLKKKTSHTKNKRH</sequence>
<evidence type="ECO:0000313" key="2">
    <source>
        <dbReference type="EMBL" id="KKN36667.1"/>
    </source>
</evidence>
<feature type="domain" description="N-acetyltransferase" evidence="1">
    <location>
        <begin position="10"/>
        <end position="170"/>
    </location>
</feature>
<proteinExistence type="predicted"/>
<gene>
    <name evidence="2" type="ORF">LCGC14_0771340</name>
</gene>
<accession>A0A0F9QI06</accession>
<dbReference type="GO" id="GO:0016747">
    <property type="term" value="F:acyltransferase activity, transferring groups other than amino-acyl groups"/>
    <property type="evidence" value="ECO:0007669"/>
    <property type="project" value="InterPro"/>
</dbReference>
<dbReference type="InterPro" id="IPR000182">
    <property type="entry name" value="GNAT_dom"/>
</dbReference>
<dbReference type="PANTHER" id="PTHR43792:SF1">
    <property type="entry name" value="N-ACETYLTRANSFERASE DOMAIN-CONTAINING PROTEIN"/>
    <property type="match status" value="1"/>
</dbReference>
<dbReference type="InterPro" id="IPR051531">
    <property type="entry name" value="N-acetyltransferase"/>
</dbReference>
<dbReference type="InterPro" id="IPR016181">
    <property type="entry name" value="Acyl_CoA_acyltransferase"/>
</dbReference>
<dbReference type="EMBL" id="LAZR01001951">
    <property type="protein sequence ID" value="KKN36667.1"/>
    <property type="molecule type" value="Genomic_DNA"/>
</dbReference>
<evidence type="ECO:0000259" key="1">
    <source>
        <dbReference type="PROSITE" id="PS51186"/>
    </source>
</evidence>
<dbReference type="Pfam" id="PF13302">
    <property type="entry name" value="Acetyltransf_3"/>
    <property type="match status" value="1"/>
</dbReference>
<dbReference type="SUPFAM" id="SSF55729">
    <property type="entry name" value="Acyl-CoA N-acyltransferases (Nat)"/>
    <property type="match status" value="1"/>
</dbReference>
<comment type="caution">
    <text evidence="2">The sequence shown here is derived from an EMBL/GenBank/DDBJ whole genome shotgun (WGS) entry which is preliminary data.</text>
</comment>
<name>A0A0F9QI06_9ZZZZ</name>
<dbReference type="Gene3D" id="3.40.630.30">
    <property type="match status" value="1"/>
</dbReference>
<dbReference type="PANTHER" id="PTHR43792">
    <property type="entry name" value="GNAT FAMILY, PUTATIVE (AFU_ORTHOLOGUE AFUA_3G00765)-RELATED-RELATED"/>
    <property type="match status" value="1"/>
</dbReference>
<reference evidence="2" key="1">
    <citation type="journal article" date="2015" name="Nature">
        <title>Complex archaea that bridge the gap between prokaryotes and eukaryotes.</title>
        <authorList>
            <person name="Spang A."/>
            <person name="Saw J.H."/>
            <person name="Jorgensen S.L."/>
            <person name="Zaremba-Niedzwiedzka K."/>
            <person name="Martijn J."/>
            <person name="Lind A.E."/>
            <person name="van Eijk R."/>
            <person name="Schleper C."/>
            <person name="Guy L."/>
            <person name="Ettema T.J."/>
        </authorList>
    </citation>
    <scope>NUCLEOTIDE SEQUENCE</scope>
</reference>
<organism evidence="2">
    <name type="scientific">marine sediment metagenome</name>
    <dbReference type="NCBI Taxonomy" id="412755"/>
    <lineage>
        <taxon>unclassified sequences</taxon>
        <taxon>metagenomes</taxon>
        <taxon>ecological metagenomes</taxon>
    </lineage>
</organism>